<protein>
    <submittedName>
        <fullName evidence="2">Glycerophosphodiester phosphodiesterase</fullName>
    </submittedName>
</protein>
<dbReference type="PANTHER" id="PTHR46211:SF14">
    <property type="entry name" value="GLYCEROPHOSPHODIESTER PHOSPHODIESTERASE"/>
    <property type="match status" value="1"/>
</dbReference>
<evidence type="ECO:0000313" key="3">
    <source>
        <dbReference type="Proteomes" id="UP000251891"/>
    </source>
</evidence>
<dbReference type="PANTHER" id="PTHR46211">
    <property type="entry name" value="GLYCEROPHOSPHORYL DIESTER PHOSPHODIESTERASE"/>
    <property type="match status" value="1"/>
</dbReference>
<accession>A0A365H389</accession>
<dbReference type="InterPro" id="IPR017946">
    <property type="entry name" value="PLC-like_Pdiesterase_TIM-brl"/>
</dbReference>
<feature type="domain" description="GP-PDE" evidence="1">
    <location>
        <begin position="8"/>
        <end position="289"/>
    </location>
</feature>
<keyword evidence="3" id="KW-1185">Reference proteome</keyword>
<dbReference type="SUPFAM" id="SSF51695">
    <property type="entry name" value="PLC-like phosphodiesterases"/>
    <property type="match status" value="1"/>
</dbReference>
<proteinExistence type="predicted"/>
<comment type="caution">
    <text evidence="2">The sequence shown here is derived from an EMBL/GenBank/DDBJ whole genome shotgun (WGS) entry which is preliminary data.</text>
</comment>
<evidence type="ECO:0000259" key="1">
    <source>
        <dbReference type="PROSITE" id="PS51704"/>
    </source>
</evidence>
<dbReference type="OrthoDB" id="384721at2"/>
<dbReference type="EMBL" id="QLYX01000008">
    <property type="protein sequence ID" value="RAY13567.1"/>
    <property type="molecule type" value="Genomic_DNA"/>
</dbReference>
<organism evidence="2 3">
    <name type="scientific">Actinomadura craniellae</name>
    <dbReference type="NCBI Taxonomy" id="2231787"/>
    <lineage>
        <taxon>Bacteria</taxon>
        <taxon>Bacillati</taxon>
        <taxon>Actinomycetota</taxon>
        <taxon>Actinomycetes</taxon>
        <taxon>Streptosporangiales</taxon>
        <taxon>Thermomonosporaceae</taxon>
        <taxon>Actinomadura</taxon>
    </lineage>
</organism>
<dbReference type="RefSeq" id="WP_111869108.1">
    <property type="nucleotide sequence ID" value="NZ_QLYX01000008.1"/>
</dbReference>
<dbReference type="Gene3D" id="3.20.20.190">
    <property type="entry name" value="Phosphatidylinositol (PI) phosphodiesterase"/>
    <property type="match status" value="1"/>
</dbReference>
<dbReference type="GO" id="GO:0006629">
    <property type="term" value="P:lipid metabolic process"/>
    <property type="evidence" value="ECO:0007669"/>
    <property type="project" value="InterPro"/>
</dbReference>
<reference evidence="2 3" key="1">
    <citation type="submission" date="2018-06" db="EMBL/GenBank/DDBJ databases">
        <title>Actinomadura craniellae sp. nov. isolated from marine sponge Craniella sp.</title>
        <authorList>
            <person name="Li L."/>
            <person name="Xu Q.H."/>
            <person name="Lin H.W."/>
            <person name="Lu Y.H."/>
        </authorList>
    </citation>
    <scope>NUCLEOTIDE SEQUENCE [LARGE SCALE GENOMIC DNA]</scope>
    <source>
        <strain evidence="2 3">LHW63021</strain>
    </source>
</reference>
<dbReference type="AlphaFoldDB" id="A0A365H389"/>
<dbReference type="Proteomes" id="UP000251891">
    <property type="component" value="Unassembled WGS sequence"/>
</dbReference>
<sequence>MVSRIGRVEVHGHRGARGLRPENTLPGFAHALEIGVDALELDVGITADGAVVVHHDQELSAVTTTDTGPARPGDPGYPYVGRPIRDLTLDQIRTVDAGVRRADDADPFLLTQLPLPGTGLPLLSEVCALVERHDTGRVRLAVELKTDPGWSGAEIDRFVAAVAEVLDPAGWSWRARLLAFDWRVLVAARRYAPGVERVALVERKTLAEGSAWLAGHRPADYLAGAVELGATVLSPHHPLVTAELVRDARLRELPVAVWTVNDTADMARFIDHGVDAIVTDYPDRLHHVLAAHGLPVPAASPARRPATAP</sequence>
<evidence type="ECO:0000313" key="2">
    <source>
        <dbReference type="EMBL" id="RAY13567.1"/>
    </source>
</evidence>
<dbReference type="Pfam" id="PF03009">
    <property type="entry name" value="GDPD"/>
    <property type="match status" value="1"/>
</dbReference>
<dbReference type="PROSITE" id="PS51704">
    <property type="entry name" value="GP_PDE"/>
    <property type="match status" value="1"/>
</dbReference>
<gene>
    <name evidence="2" type="ORF">DPM19_17975</name>
</gene>
<dbReference type="InterPro" id="IPR030395">
    <property type="entry name" value="GP_PDE_dom"/>
</dbReference>
<name>A0A365H389_9ACTN</name>
<dbReference type="GO" id="GO:0008081">
    <property type="term" value="F:phosphoric diester hydrolase activity"/>
    <property type="evidence" value="ECO:0007669"/>
    <property type="project" value="InterPro"/>
</dbReference>